<dbReference type="EMBL" id="AYKG01000018">
    <property type="protein sequence ID" value="ROO28920.1"/>
    <property type="molecule type" value="Genomic_DNA"/>
</dbReference>
<dbReference type="AlphaFoldDB" id="A0A423PTI5"/>
<keyword evidence="2 4" id="KW-0269">Exonuclease</keyword>
<dbReference type="GO" id="GO:0006259">
    <property type="term" value="P:DNA metabolic process"/>
    <property type="evidence" value="ECO:0007669"/>
    <property type="project" value="UniProtKB-ARBA"/>
</dbReference>
<dbReference type="GO" id="GO:0005829">
    <property type="term" value="C:cytosol"/>
    <property type="evidence" value="ECO:0007669"/>
    <property type="project" value="TreeGrafter"/>
</dbReference>
<protein>
    <submittedName>
        <fullName evidence="4">Exonuclease</fullName>
    </submittedName>
</protein>
<proteinExistence type="predicted"/>
<evidence type="ECO:0000256" key="2">
    <source>
        <dbReference type="ARBA" id="ARBA00022839"/>
    </source>
</evidence>
<reference evidence="4 5" key="1">
    <citation type="submission" date="2013-10" db="EMBL/GenBank/DDBJ databases">
        <title>Salinisphaera japonica YTM-1 Genome Sequencing.</title>
        <authorList>
            <person name="Lai Q."/>
            <person name="Li C."/>
            <person name="Shao Z."/>
        </authorList>
    </citation>
    <scope>NUCLEOTIDE SEQUENCE [LARGE SCALE GENOMIC DNA]</scope>
    <source>
        <strain evidence="4 5">YTM-1</strain>
    </source>
</reference>
<dbReference type="RefSeq" id="WP_123657931.1">
    <property type="nucleotide sequence ID" value="NZ_AYKG01000018.1"/>
</dbReference>
<dbReference type="InParanoid" id="A0A423PTI5"/>
<dbReference type="InterPro" id="IPR012337">
    <property type="entry name" value="RNaseH-like_sf"/>
</dbReference>
<keyword evidence="2 4" id="KW-0378">Hydrolase</keyword>
<dbReference type="Proteomes" id="UP000285310">
    <property type="component" value="Unassembled WGS sequence"/>
</dbReference>
<organism evidence="4 5">
    <name type="scientific">Salinisphaera japonica YTM-1</name>
    <dbReference type="NCBI Taxonomy" id="1209778"/>
    <lineage>
        <taxon>Bacteria</taxon>
        <taxon>Pseudomonadati</taxon>
        <taxon>Pseudomonadota</taxon>
        <taxon>Gammaproteobacteria</taxon>
        <taxon>Salinisphaerales</taxon>
        <taxon>Salinisphaeraceae</taxon>
        <taxon>Salinisphaera</taxon>
    </lineage>
</organism>
<evidence type="ECO:0000313" key="5">
    <source>
        <dbReference type="Proteomes" id="UP000285310"/>
    </source>
</evidence>
<dbReference type="OrthoDB" id="5497329at2"/>
<dbReference type="PANTHER" id="PTHR30231">
    <property type="entry name" value="DNA POLYMERASE III SUBUNIT EPSILON"/>
    <property type="match status" value="1"/>
</dbReference>
<sequence length="201" mass="21221">MARAIGPPEHVPEYDPTAFIAVDVETANADTGSICQIGFARFAAGALIDNWSWLVHPQTFFSAANIAVHGIRPGHVSHAPDWGQIHDAVSALLTDQVVVSHSSFDVTALGRAAEAAGRAPIAAHWLDSVRIARRAFPELRGAGGHGLGHLKTVLGLEFSHHDAGEDARAAGWVVEAAVAATGISVAQWLTAAHRPVADFRR</sequence>
<evidence type="ECO:0000313" key="4">
    <source>
        <dbReference type="EMBL" id="ROO28920.1"/>
    </source>
</evidence>
<keyword evidence="5" id="KW-1185">Reference proteome</keyword>
<evidence type="ECO:0000259" key="3">
    <source>
        <dbReference type="SMART" id="SM00479"/>
    </source>
</evidence>
<comment type="caution">
    <text evidence="4">The sequence shown here is derived from an EMBL/GenBank/DDBJ whole genome shotgun (WGS) entry which is preliminary data.</text>
</comment>
<dbReference type="InterPro" id="IPR013520">
    <property type="entry name" value="Ribonucl_H"/>
</dbReference>
<dbReference type="InterPro" id="IPR036397">
    <property type="entry name" value="RNaseH_sf"/>
</dbReference>
<dbReference type="SMART" id="SM00479">
    <property type="entry name" value="EXOIII"/>
    <property type="match status" value="1"/>
</dbReference>
<gene>
    <name evidence="4" type="ORF">SAJA_07030</name>
</gene>
<dbReference type="GO" id="GO:0003676">
    <property type="term" value="F:nucleic acid binding"/>
    <property type="evidence" value="ECO:0007669"/>
    <property type="project" value="InterPro"/>
</dbReference>
<dbReference type="SUPFAM" id="SSF53098">
    <property type="entry name" value="Ribonuclease H-like"/>
    <property type="match status" value="1"/>
</dbReference>
<accession>A0A423PTI5</accession>
<evidence type="ECO:0000256" key="1">
    <source>
        <dbReference type="ARBA" id="ARBA00022722"/>
    </source>
</evidence>
<dbReference type="Gene3D" id="3.30.420.10">
    <property type="entry name" value="Ribonuclease H-like superfamily/Ribonuclease H"/>
    <property type="match status" value="1"/>
</dbReference>
<dbReference type="PANTHER" id="PTHR30231:SF42">
    <property type="entry name" value="EXONUCLEASE"/>
    <property type="match status" value="1"/>
</dbReference>
<name>A0A423PTI5_9GAMM</name>
<dbReference type="GO" id="GO:0008408">
    <property type="term" value="F:3'-5' exonuclease activity"/>
    <property type="evidence" value="ECO:0007669"/>
    <property type="project" value="TreeGrafter"/>
</dbReference>
<keyword evidence="1" id="KW-0540">Nuclease</keyword>
<feature type="domain" description="Exonuclease" evidence="3">
    <location>
        <begin position="18"/>
        <end position="183"/>
    </location>
</feature>